<dbReference type="PROSITE" id="PS50076">
    <property type="entry name" value="DNAJ_2"/>
    <property type="match status" value="1"/>
</dbReference>
<dbReference type="SUPFAM" id="SSF46565">
    <property type="entry name" value="Chaperone J-domain"/>
    <property type="match status" value="1"/>
</dbReference>
<keyword evidence="4" id="KW-1185">Reference proteome</keyword>
<feature type="region of interest" description="Disordered" evidence="1">
    <location>
        <begin position="182"/>
        <end position="248"/>
    </location>
</feature>
<evidence type="ECO:0000256" key="1">
    <source>
        <dbReference type="SAM" id="MobiDB-lite"/>
    </source>
</evidence>
<proteinExistence type="predicted"/>
<dbReference type="GO" id="GO:0031072">
    <property type="term" value="F:heat shock protein binding"/>
    <property type="evidence" value="ECO:0007669"/>
    <property type="project" value="TreeGrafter"/>
</dbReference>
<gene>
    <name evidence="3" type="ORF">FRACYDRAFT_275017</name>
</gene>
<dbReference type="GO" id="GO:0005737">
    <property type="term" value="C:cytoplasm"/>
    <property type="evidence" value="ECO:0007669"/>
    <property type="project" value="TreeGrafter"/>
</dbReference>
<dbReference type="InterPro" id="IPR018253">
    <property type="entry name" value="DnaJ_domain_CS"/>
</dbReference>
<dbReference type="OrthoDB" id="110024at2759"/>
<evidence type="ECO:0000313" key="4">
    <source>
        <dbReference type="Proteomes" id="UP000095751"/>
    </source>
</evidence>
<dbReference type="InterPro" id="IPR052594">
    <property type="entry name" value="J_domain-containing_protein"/>
</dbReference>
<name>A0A1E7FG94_9STRA</name>
<feature type="domain" description="J" evidence="2">
    <location>
        <begin position="13"/>
        <end position="77"/>
    </location>
</feature>
<dbReference type="Gene3D" id="1.10.287.110">
    <property type="entry name" value="DnaJ domain"/>
    <property type="match status" value="1"/>
</dbReference>
<protein>
    <submittedName>
        <fullName evidence="3">DnaJ-domain-containing protein</fullName>
    </submittedName>
</protein>
<dbReference type="KEGG" id="fcy:FRACYDRAFT_275017"/>
<dbReference type="InParanoid" id="A0A1E7FG94"/>
<dbReference type="SMART" id="SM00271">
    <property type="entry name" value="DnaJ"/>
    <property type="match status" value="1"/>
</dbReference>
<evidence type="ECO:0000259" key="2">
    <source>
        <dbReference type="PROSITE" id="PS50076"/>
    </source>
</evidence>
<dbReference type="InterPro" id="IPR036869">
    <property type="entry name" value="J_dom_sf"/>
</dbReference>
<dbReference type="EMBL" id="KV784357">
    <property type="protein sequence ID" value="OEU17166.1"/>
    <property type="molecule type" value="Genomic_DNA"/>
</dbReference>
<dbReference type="PANTHER" id="PTHR44144">
    <property type="entry name" value="DNAJ HOMOLOG SUBFAMILY C MEMBER 9"/>
    <property type="match status" value="1"/>
</dbReference>
<dbReference type="Pfam" id="PF23302">
    <property type="entry name" value="HTH_DNAJC9"/>
    <property type="match status" value="1"/>
</dbReference>
<dbReference type="AlphaFoldDB" id="A0A1E7FG94"/>
<dbReference type="GO" id="GO:0005634">
    <property type="term" value="C:nucleus"/>
    <property type="evidence" value="ECO:0007669"/>
    <property type="project" value="TreeGrafter"/>
</dbReference>
<sequence length="297" mass="33908">MASLFEQAFGTLDLYSILQVSKDCSPSQLRKGYYKQAKQYHPDKNKSNDAKLKFQAISWAYSVLKDPTKREEYNKDGIIPHDDDDGTNEESKNSWKDYFDTIFGKLSTDDIDSFAEKYKMSEEEGKDVLENYVKFKGNLKKMLGFVMLSEARDVARWIEDYIQPAIEKNEVDNFEETLKRTRAQVEKDSNDKRKDKDPDETETESEDDDANDVKVSKQSGGTKGKTVPRKAKSTKIKGKSKQKNSEQDLIAAIRNKNGRGNPLASIAARYGVSSVDNDPLEDAQFEQLRSKYSVKKK</sequence>
<dbReference type="Proteomes" id="UP000095751">
    <property type="component" value="Unassembled WGS sequence"/>
</dbReference>
<feature type="compositionally biased region" description="Basic and acidic residues" evidence="1">
    <location>
        <begin position="182"/>
        <end position="197"/>
    </location>
</feature>
<dbReference type="PANTHER" id="PTHR44144:SF1">
    <property type="entry name" value="DNAJ HOMOLOG SUBFAMILY C MEMBER 9"/>
    <property type="match status" value="1"/>
</dbReference>
<dbReference type="PRINTS" id="PR00625">
    <property type="entry name" value="JDOMAIN"/>
</dbReference>
<dbReference type="InterPro" id="IPR056453">
    <property type="entry name" value="HTH_DNAJC9"/>
</dbReference>
<reference evidence="3 4" key="1">
    <citation type="submission" date="2016-09" db="EMBL/GenBank/DDBJ databases">
        <title>Extensive genetic diversity and differential bi-allelic expression allows diatom success in the polar Southern Ocean.</title>
        <authorList>
            <consortium name="DOE Joint Genome Institute"/>
            <person name="Mock T."/>
            <person name="Otillar R.P."/>
            <person name="Strauss J."/>
            <person name="Dupont C."/>
            <person name="Frickenhaus S."/>
            <person name="Maumus F."/>
            <person name="Mcmullan M."/>
            <person name="Sanges R."/>
            <person name="Schmutz J."/>
            <person name="Toseland A."/>
            <person name="Valas R."/>
            <person name="Veluchamy A."/>
            <person name="Ward B.J."/>
            <person name="Allen A."/>
            <person name="Barry K."/>
            <person name="Falciatore A."/>
            <person name="Ferrante M."/>
            <person name="Fortunato A.E."/>
            <person name="Gloeckner G."/>
            <person name="Gruber A."/>
            <person name="Hipkin R."/>
            <person name="Janech M."/>
            <person name="Kroth P."/>
            <person name="Leese F."/>
            <person name="Lindquist E."/>
            <person name="Lyon B.R."/>
            <person name="Martin J."/>
            <person name="Mayer C."/>
            <person name="Parker M."/>
            <person name="Quesneville H."/>
            <person name="Raymond J."/>
            <person name="Uhlig C."/>
            <person name="Valentin K.U."/>
            <person name="Worden A.Z."/>
            <person name="Armbrust E.V."/>
            <person name="Bowler C."/>
            <person name="Green B."/>
            <person name="Moulton V."/>
            <person name="Van Oosterhout C."/>
            <person name="Grigoriev I."/>
        </authorList>
    </citation>
    <scope>NUCLEOTIDE SEQUENCE [LARGE SCALE GENOMIC DNA]</scope>
    <source>
        <strain evidence="3 4">CCMP1102</strain>
    </source>
</reference>
<accession>A0A1E7FG94</accession>
<dbReference type="CDD" id="cd06257">
    <property type="entry name" value="DnaJ"/>
    <property type="match status" value="1"/>
</dbReference>
<dbReference type="Pfam" id="PF00226">
    <property type="entry name" value="DnaJ"/>
    <property type="match status" value="1"/>
</dbReference>
<organism evidence="3 4">
    <name type="scientific">Fragilariopsis cylindrus CCMP1102</name>
    <dbReference type="NCBI Taxonomy" id="635003"/>
    <lineage>
        <taxon>Eukaryota</taxon>
        <taxon>Sar</taxon>
        <taxon>Stramenopiles</taxon>
        <taxon>Ochrophyta</taxon>
        <taxon>Bacillariophyta</taxon>
        <taxon>Bacillariophyceae</taxon>
        <taxon>Bacillariophycidae</taxon>
        <taxon>Bacillariales</taxon>
        <taxon>Bacillariaceae</taxon>
        <taxon>Fragilariopsis</taxon>
    </lineage>
</organism>
<feature type="compositionally biased region" description="Acidic residues" evidence="1">
    <location>
        <begin position="198"/>
        <end position="210"/>
    </location>
</feature>
<dbReference type="PROSITE" id="PS00636">
    <property type="entry name" value="DNAJ_1"/>
    <property type="match status" value="1"/>
</dbReference>
<evidence type="ECO:0000313" key="3">
    <source>
        <dbReference type="EMBL" id="OEU17166.1"/>
    </source>
</evidence>
<feature type="compositionally biased region" description="Basic residues" evidence="1">
    <location>
        <begin position="226"/>
        <end position="242"/>
    </location>
</feature>
<dbReference type="InterPro" id="IPR001623">
    <property type="entry name" value="DnaJ_domain"/>
</dbReference>